<name>A0AAN4Z8A7_9BILA</name>
<sequence>LECHDVEDATRGGVDVNLRSDHRAICVHKILDPLTESLVRVVLVVLVVEVDLSLLPILGNHAKISSGKEAENDRWDDCENA</sequence>
<comment type="caution">
    <text evidence="1">The sequence shown here is derived from an EMBL/GenBank/DDBJ whole genome shotgun (WGS) entry which is preliminary data.</text>
</comment>
<feature type="non-terminal residue" evidence="1">
    <location>
        <position position="1"/>
    </location>
</feature>
<accession>A0AAN4Z8A7</accession>
<evidence type="ECO:0000313" key="1">
    <source>
        <dbReference type="EMBL" id="GMR33147.1"/>
    </source>
</evidence>
<dbReference type="EMBL" id="BTRK01000001">
    <property type="protein sequence ID" value="GMR33147.1"/>
    <property type="molecule type" value="Genomic_DNA"/>
</dbReference>
<gene>
    <name evidence="1" type="ORF">PMAYCL1PPCAC_03342</name>
</gene>
<reference evidence="2" key="1">
    <citation type="submission" date="2022-10" db="EMBL/GenBank/DDBJ databases">
        <title>Genome assembly of Pristionchus species.</title>
        <authorList>
            <person name="Yoshida K."/>
            <person name="Sommer R.J."/>
        </authorList>
    </citation>
    <scope>NUCLEOTIDE SEQUENCE [LARGE SCALE GENOMIC DNA]</scope>
    <source>
        <strain evidence="2">RS5460</strain>
    </source>
</reference>
<protein>
    <submittedName>
        <fullName evidence="1">Uncharacterized protein</fullName>
    </submittedName>
</protein>
<feature type="non-terminal residue" evidence="1">
    <location>
        <position position="81"/>
    </location>
</feature>
<evidence type="ECO:0000313" key="2">
    <source>
        <dbReference type="Proteomes" id="UP001328107"/>
    </source>
</evidence>
<dbReference type="Proteomes" id="UP001328107">
    <property type="component" value="Unassembled WGS sequence"/>
</dbReference>
<proteinExistence type="predicted"/>
<dbReference type="AlphaFoldDB" id="A0AAN4Z8A7"/>
<keyword evidence="2" id="KW-1185">Reference proteome</keyword>
<organism evidence="1 2">
    <name type="scientific">Pristionchus mayeri</name>
    <dbReference type="NCBI Taxonomy" id="1317129"/>
    <lineage>
        <taxon>Eukaryota</taxon>
        <taxon>Metazoa</taxon>
        <taxon>Ecdysozoa</taxon>
        <taxon>Nematoda</taxon>
        <taxon>Chromadorea</taxon>
        <taxon>Rhabditida</taxon>
        <taxon>Rhabditina</taxon>
        <taxon>Diplogasteromorpha</taxon>
        <taxon>Diplogasteroidea</taxon>
        <taxon>Neodiplogasteridae</taxon>
        <taxon>Pristionchus</taxon>
    </lineage>
</organism>